<accession>A0A166B4X2</accession>
<evidence type="ECO:0000256" key="1">
    <source>
        <dbReference type="SAM" id="MobiDB-lite"/>
    </source>
</evidence>
<dbReference type="AlphaFoldDB" id="A0A166B4X2"/>
<dbReference type="Proteomes" id="UP000076532">
    <property type="component" value="Unassembled WGS sequence"/>
</dbReference>
<dbReference type="EMBL" id="KV417650">
    <property type="protein sequence ID" value="KZP12281.1"/>
    <property type="molecule type" value="Genomic_DNA"/>
</dbReference>
<protein>
    <submittedName>
        <fullName evidence="2">Uncharacterized protein</fullName>
    </submittedName>
</protein>
<feature type="region of interest" description="Disordered" evidence="1">
    <location>
        <begin position="1"/>
        <end position="22"/>
    </location>
</feature>
<evidence type="ECO:0000313" key="2">
    <source>
        <dbReference type="EMBL" id="KZP12281.1"/>
    </source>
</evidence>
<evidence type="ECO:0000313" key="3">
    <source>
        <dbReference type="Proteomes" id="UP000076532"/>
    </source>
</evidence>
<proteinExistence type="predicted"/>
<keyword evidence="3" id="KW-1185">Reference proteome</keyword>
<feature type="compositionally biased region" description="Polar residues" evidence="1">
    <location>
        <begin position="1"/>
        <end position="11"/>
    </location>
</feature>
<name>A0A166B4X2_9AGAM</name>
<sequence>MTRQVLNSTPFDEQPPAPSRGHHMMTVDTAYILNACGVVVVGFLGELCNAI</sequence>
<organism evidence="2 3">
    <name type="scientific">Athelia psychrophila</name>
    <dbReference type="NCBI Taxonomy" id="1759441"/>
    <lineage>
        <taxon>Eukaryota</taxon>
        <taxon>Fungi</taxon>
        <taxon>Dikarya</taxon>
        <taxon>Basidiomycota</taxon>
        <taxon>Agaricomycotina</taxon>
        <taxon>Agaricomycetes</taxon>
        <taxon>Agaricomycetidae</taxon>
        <taxon>Atheliales</taxon>
        <taxon>Atheliaceae</taxon>
        <taxon>Athelia</taxon>
    </lineage>
</organism>
<reference evidence="2 3" key="1">
    <citation type="journal article" date="2016" name="Mol. Biol. Evol.">
        <title>Comparative Genomics of Early-Diverging Mushroom-Forming Fungi Provides Insights into the Origins of Lignocellulose Decay Capabilities.</title>
        <authorList>
            <person name="Nagy L.G."/>
            <person name="Riley R."/>
            <person name="Tritt A."/>
            <person name="Adam C."/>
            <person name="Daum C."/>
            <person name="Floudas D."/>
            <person name="Sun H."/>
            <person name="Yadav J.S."/>
            <person name="Pangilinan J."/>
            <person name="Larsson K.H."/>
            <person name="Matsuura K."/>
            <person name="Barry K."/>
            <person name="Labutti K."/>
            <person name="Kuo R."/>
            <person name="Ohm R.A."/>
            <person name="Bhattacharya S.S."/>
            <person name="Shirouzu T."/>
            <person name="Yoshinaga Y."/>
            <person name="Martin F.M."/>
            <person name="Grigoriev I.V."/>
            <person name="Hibbett D.S."/>
        </authorList>
    </citation>
    <scope>NUCLEOTIDE SEQUENCE [LARGE SCALE GENOMIC DNA]</scope>
    <source>
        <strain evidence="2 3">CBS 109695</strain>
    </source>
</reference>
<gene>
    <name evidence="2" type="ORF">FIBSPDRAFT_870462</name>
</gene>